<feature type="transmembrane region" description="Helical" evidence="6">
    <location>
        <begin position="101"/>
        <end position="120"/>
    </location>
</feature>
<dbReference type="AlphaFoldDB" id="A0A7X6M2Y2"/>
<keyword evidence="9" id="KW-1185">Reference proteome</keyword>
<comment type="subcellular location">
    <subcellularLocation>
        <location evidence="1">Membrane</location>
        <topology evidence="1">Multi-pass membrane protein</topology>
    </subcellularLocation>
</comment>
<sequence length="373" mass="40030">MYRTLYVSPRRGGRVVAATTISSPLAQVPARARGWWREVVLVVVVYFAYDGARLLVGSGLEHARHDAHAVLGLEHRLRLDPELWLNRVFVDHAWIAVPADFAYATLHYLVTPTVLIWLWWSHREHYRPARTQLGIATVAGLIGFVLLPTAPPRLLESSYGFVDVMALHASAGWWQGDASTPRGLDSLTNDFAAMPSLHVGWALWCGVMLYRFGRNRITRVVGVAYPVLITLVVIGTANHYLLDCLAGAAVILAAGAAAAPYLRICDAAADGLRVWRSMLRDISGPSAWRNAAVAAFAPGAVAGPAVGIGAGLAVIDARAETTIDRITGTSVRAPDHAADGPAHGRGAAGYRGPGRCGRTTPRAPATARDVRPV</sequence>
<keyword evidence="3 6" id="KW-1133">Transmembrane helix</keyword>
<feature type="region of interest" description="Disordered" evidence="5">
    <location>
        <begin position="331"/>
        <end position="373"/>
    </location>
</feature>
<evidence type="ECO:0000256" key="6">
    <source>
        <dbReference type="SAM" id="Phobius"/>
    </source>
</evidence>
<gene>
    <name evidence="8" type="ORF">HGA07_22560</name>
</gene>
<feature type="transmembrane region" description="Helical" evidence="6">
    <location>
        <begin position="39"/>
        <end position="56"/>
    </location>
</feature>
<dbReference type="EMBL" id="JAAXPE010000029">
    <property type="protein sequence ID" value="NKY88390.1"/>
    <property type="molecule type" value="Genomic_DNA"/>
</dbReference>
<evidence type="ECO:0000256" key="5">
    <source>
        <dbReference type="SAM" id="MobiDB-lite"/>
    </source>
</evidence>
<protein>
    <submittedName>
        <fullName evidence="8">Phosphatase PAP2 family protein</fullName>
    </submittedName>
</protein>
<dbReference type="InterPro" id="IPR026841">
    <property type="entry name" value="Aur1/Ipt1"/>
</dbReference>
<proteinExistence type="predicted"/>
<feature type="transmembrane region" description="Helical" evidence="6">
    <location>
        <begin position="191"/>
        <end position="210"/>
    </location>
</feature>
<evidence type="ECO:0000256" key="2">
    <source>
        <dbReference type="ARBA" id="ARBA00022692"/>
    </source>
</evidence>
<keyword evidence="4 6" id="KW-0472">Membrane</keyword>
<evidence type="ECO:0000259" key="7">
    <source>
        <dbReference type="Pfam" id="PF14378"/>
    </source>
</evidence>
<feature type="transmembrane region" description="Helical" evidence="6">
    <location>
        <begin position="217"/>
        <end position="234"/>
    </location>
</feature>
<comment type="caution">
    <text evidence="8">The sequence shown here is derived from an EMBL/GenBank/DDBJ whole genome shotgun (WGS) entry which is preliminary data.</text>
</comment>
<name>A0A7X6M2Y2_9NOCA</name>
<feature type="compositionally biased region" description="Gly residues" evidence="5">
    <location>
        <begin position="346"/>
        <end position="355"/>
    </location>
</feature>
<reference evidence="8 9" key="1">
    <citation type="submission" date="2020-04" db="EMBL/GenBank/DDBJ databases">
        <title>MicrobeNet Type strains.</title>
        <authorList>
            <person name="Nicholson A.C."/>
        </authorList>
    </citation>
    <scope>NUCLEOTIDE SEQUENCE [LARGE SCALE GENOMIC DNA]</scope>
    <source>
        <strain evidence="8 9">DSM 44445</strain>
    </source>
</reference>
<dbReference type="Proteomes" id="UP000523447">
    <property type="component" value="Unassembled WGS sequence"/>
</dbReference>
<evidence type="ECO:0000256" key="4">
    <source>
        <dbReference type="ARBA" id="ARBA00023136"/>
    </source>
</evidence>
<dbReference type="PANTHER" id="PTHR31310:SF7">
    <property type="entry name" value="PA-PHOSPHATASE RELATED-FAMILY PROTEIN DDB_G0268928"/>
    <property type="match status" value="1"/>
</dbReference>
<feature type="domain" description="Inositolphosphotransferase Aur1/Ipt1" evidence="7">
    <location>
        <begin position="69"/>
        <end position="255"/>
    </location>
</feature>
<accession>A0A7X6M2Y2</accession>
<evidence type="ECO:0000256" key="1">
    <source>
        <dbReference type="ARBA" id="ARBA00004141"/>
    </source>
</evidence>
<dbReference type="PANTHER" id="PTHR31310">
    <property type="match status" value="1"/>
</dbReference>
<evidence type="ECO:0000313" key="8">
    <source>
        <dbReference type="EMBL" id="NKY88390.1"/>
    </source>
</evidence>
<dbReference type="CDD" id="cd03386">
    <property type="entry name" value="PAP2_Aur1_like"/>
    <property type="match status" value="1"/>
</dbReference>
<evidence type="ECO:0000256" key="3">
    <source>
        <dbReference type="ARBA" id="ARBA00022989"/>
    </source>
</evidence>
<dbReference type="InterPro" id="IPR052185">
    <property type="entry name" value="IPC_Synthase-Related"/>
</dbReference>
<dbReference type="GO" id="GO:0016020">
    <property type="term" value="C:membrane"/>
    <property type="evidence" value="ECO:0007669"/>
    <property type="project" value="UniProtKB-SubCell"/>
</dbReference>
<dbReference type="Pfam" id="PF14378">
    <property type="entry name" value="PAP2_3"/>
    <property type="match status" value="1"/>
</dbReference>
<organism evidence="8 9">
    <name type="scientific">Nocardia veterana</name>
    <dbReference type="NCBI Taxonomy" id="132249"/>
    <lineage>
        <taxon>Bacteria</taxon>
        <taxon>Bacillati</taxon>
        <taxon>Actinomycetota</taxon>
        <taxon>Actinomycetes</taxon>
        <taxon>Mycobacteriales</taxon>
        <taxon>Nocardiaceae</taxon>
        <taxon>Nocardia</taxon>
    </lineage>
</organism>
<evidence type="ECO:0000313" key="9">
    <source>
        <dbReference type="Proteomes" id="UP000523447"/>
    </source>
</evidence>
<feature type="transmembrane region" description="Helical" evidence="6">
    <location>
        <begin position="132"/>
        <end position="150"/>
    </location>
</feature>
<keyword evidence="2 6" id="KW-0812">Transmembrane</keyword>